<evidence type="ECO:0000313" key="3">
    <source>
        <dbReference type="Proteomes" id="UP000184388"/>
    </source>
</evidence>
<proteinExistence type="predicted"/>
<feature type="transmembrane region" description="Helical" evidence="1">
    <location>
        <begin position="20"/>
        <end position="40"/>
    </location>
</feature>
<feature type="transmembrane region" description="Helical" evidence="1">
    <location>
        <begin position="228"/>
        <end position="249"/>
    </location>
</feature>
<keyword evidence="1" id="KW-0472">Membrane</keyword>
<dbReference type="Proteomes" id="UP000184388">
    <property type="component" value="Unassembled WGS sequence"/>
</dbReference>
<reference evidence="3" key="1">
    <citation type="submission" date="2016-11" db="EMBL/GenBank/DDBJ databases">
        <authorList>
            <person name="Jaros S."/>
            <person name="Januszkiewicz K."/>
            <person name="Wedrychowicz H."/>
        </authorList>
    </citation>
    <scope>NUCLEOTIDE SEQUENCE [LARGE SCALE GENOMIC DNA]</scope>
    <source>
        <strain evidence="3">CGMCC 4.3555</strain>
    </source>
</reference>
<protein>
    <submittedName>
        <fullName evidence="2">Zinc transporter, ZIP family</fullName>
    </submittedName>
</protein>
<keyword evidence="1" id="KW-0812">Transmembrane</keyword>
<feature type="transmembrane region" description="Helical" evidence="1">
    <location>
        <begin position="79"/>
        <end position="102"/>
    </location>
</feature>
<comment type="caution">
    <text evidence="2">The sequence shown here is derived from an EMBL/GenBank/DDBJ whole genome shotgun (WGS) entry which is preliminary data.</text>
</comment>
<feature type="transmembrane region" description="Helical" evidence="1">
    <location>
        <begin position="166"/>
        <end position="187"/>
    </location>
</feature>
<feature type="transmembrane region" description="Helical" evidence="1">
    <location>
        <begin position="193"/>
        <end position="216"/>
    </location>
</feature>
<feature type="transmembrane region" description="Helical" evidence="1">
    <location>
        <begin position="49"/>
        <end position="67"/>
    </location>
</feature>
<organism evidence="2 3">
    <name type="scientific">Streptomyces yunnanensis</name>
    <dbReference type="NCBI Taxonomy" id="156453"/>
    <lineage>
        <taxon>Bacteria</taxon>
        <taxon>Bacillati</taxon>
        <taxon>Actinomycetota</taxon>
        <taxon>Actinomycetes</taxon>
        <taxon>Kitasatosporales</taxon>
        <taxon>Streptomycetaceae</taxon>
        <taxon>Streptomyces</taxon>
    </lineage>
</organism>
<dbReference type="AlphaFoldDB" id="A0A9X8QXY6"/>
<name>A0A9X8QXY6_9ACTN</name>
<evidence type="ECO:0000313" key="2">
    <source>
        <dbReference type="EMBL" id="SHM94166.1"/>
    </source>
</evidence>
<sequence>MNGRTVAVMDLAVGPLGFAPGAYAGLVLIALGTLAGAWSVRRWPHRGEVLLPAAGGVLLALAVFDLLPHALGEVQTSGMPAWTVPAGIAAGYVVVPACGALLCRMGGRKQGHGLGTATALVLHRAVEGMTLILLPSMPVITALVVHAAAEGLALTALLEARGRRRISLWLALACLSPLLGSLATQAVSLPDGAHALLMAVVAGVLLRGATGAAVLLHERYPAAHAWHGRLALMAMGSALAITVAAVVMLH</sequence>
<dbReference type="EMBL" id="FRBK01000016">
    <property type="protein sequence ID" value="SHM94166.1"/>
    <property type="molecule type" value="Genomic_DNA"/>
</dbReference>
<evidence type="ECO:0000256" key="1">
    <source>
        <dbReference type="SAM" id="Phobius"/>
    </source>
</evidence>
<keyword evidence="1" id="KW-1133">Transmembrane helix</keyword>
<accession>A0A9X8QXY6</accession>
<gene>
    <name evidence="2" type="ORF">SAMN05216268_116179</name>
</gene>